<dbReference type="AlphaFoldDB" id="A0A8X6WZ85"/>
<dbReference type="InterPro" id="IPR009003">
    <property type="entry name" value="Peptidase_S1_PA"/>
</dbReference>
<feature type="domain" description="Peptidase S1" evidence="6">
    <location>
        <begin position="267"/>
        <end position="519"/>
    </location>
</feature>
<evidence type="ECO:0000256" key="5">
    <source>
        <dbReference type="RuleBase" id="RU363034"/>
    </source>
</evidence>
<dbReference type="SMART" id="SM00020">
    <property type="entry name" value="Tryp_SPc"/>
    <property type="match status" value="2"/>
</dbReference>
<keyword evidence="1" id="KW-0732">Signal</keyword>
<gene>
    <name evidence="7" type="primary">Prss36</name>
    <name evidence="7" type="ORF">TNIN_420511</name>
</gene>
<dbReference type="PANTHER" id="PTHR24256">
    <property type="entry name" value="TRYPTASE-RELATED"/>
    <property type="match status" value="1"/>
</dbReference>
<dbReference type="GO" id="GO:0006508">
    <property type="term" value="P:proteolysis"/>
    <property type="evidence" value="ECO:0007669"/>
    <property type="project" value="UniProtKB-KW"/>
</dbReference>
<keyword evidence="5" id="KW-0720">Serine protease</keyword>
<dbReference type="PROSITE" id="PS50240">
    <property type="entry name" value="TRYPSIN_DOM"/>
    <property type="match status" value="2"/>
</dbReference>
<evidence type="ECO:0000313" key="8">
    <source>
        <dbReference type="Proteomes" id="UP000886998"/>
    </source>
</evidence>
<evidence type="ECO:0000256" key="3">
    <source>
        <dbReference type="ARBA" id="ARBA00023180"/>
    </source>
</evidence>
<keyword evidence="5" id="KW-0378">Hydrolase</keyword>
<dbReference type="EMBL" id="BMAV01003967">
    <property type="protein sequence ID" value="GFY43970.1"/>
    <property type="molecule type" value="Genomic_DNA"/>
</dbReference>
<evidence type="ECO:0000256" key="1">
    <source>
        <dbReference type="ARBA" id="ARBA00022729"/>
    </source>
</evidence>
<keyword evidence="3" id="KW-0325">Glycoprotein</keyword>
<dbReference type="InterPro" id="IPR043504">
    <property type="entry name" value="Peptidase_S1_PA_chymotrypsin"/>
</dbReference>
<evidence type="ECO:0000256" key="2">
    <source>
        <dbReference type="ARBA" id="ARBA00023157"/>
    </source>
</evidence>
<sequence length="523" mass="59200">MEHIIISPSMKVTRREKIFFCKPWVALVRRKHNRDDFYCGGALISRQYVLTAAHCFENQTIRNTRVALGAHDSSTSPEPVQISLMLDHPQYRDDSSLYDIGLLKLQTPAQLGPNVNVLCLTDSSDIGRPDQMGTVAGWGYHRYPGGEKFRELQEVDLRIHSFDQCSVHIPQIHRTQICAGSRGKSSCMGDSGGPLFVKQDGKWCGVAVFAWNADCGWIPGVYTRITEYLPWIERETRDSPPCIVEREENQPYLDSCGIPNEMESKRIVGGSKTTPFEFPWMAIIEYSGLYLGSGALISPKFVLTAASLFHDWMLNDLHEITVILGKYEINVESEQLEKKIAVRDIYIHTRYNVPTIHNNDLALIRLKKPAGSQYRSICLPQPNDQYSANTVLTVAGWGFNRSGSPVNSFLRKADMNVLSYGVCKDKYPQWFSRRMICVRNEEVDACKVKRRKSKCCKIRKETLSLQADGGAPLMQKREGRYYLAGVASWNRTQGCQASGDPRVFAAVRKNLKWISDTVKLDRA</sequence>
<comment type="similarity">
    <text evidence="4">Belongs to the peptidase S1 family. CLIP subfamily.</text>
</comment>
<evidence type="ECO:0000259" key="6">
    <source>
        <dbReference type="PROSITE" id="PS50240"/>
    </source>
</evidence>
<dbReference type="PROSITE" id="PS00135">
    <property type="entry name" value="TRYPSIN_SER"/>
    <property type="match status" value="1"/>
</dbReference>
<organism evidence="7 8">
    <name type="scientific">Trichonephila inaurata madagascariensis</name>
    <dbReference type="NCBI Taxonomy" id="2747483"/>
    <lineage>
        <taxon>Eukaryota</taxon>
        <taxon>Metazoa</taxon>
        <taxon>Ecdysozoa</taxon>
        <taxon>Arthropoda</taxon>
        <taxon>Chelicerata</taxon>
        <taxon>Arachnida</taxon>
        <taxon>Araneae</taxon>
        <taxon>Araneomorphae</taxon>
        <taxon>Entelegynae</taxon>
        <taxon>Araneoidea</taxon>
        <taxon>Nephilidae</taxon>
        <taxon>Trichonephila</taxon>
        <taxon>Trichonephila inaurata</taxon>
    </lineage>
</organism>
<dbReference type="FunFam" id="2.40.10.10:FF:000028">
    <property type="entry name" value="Serine protease easter"/>
    <property type="match status" value="1"/>
</dbReference>
<dbReference type="PRINTS" id="PR00722">
    <property type="entry name" value="CHYMOTRYPSIN"/>
</dbReference>
<dbReference type="InterPro" id="IPR018114">
    <property type="entry name" value="TRYPSIN_HIS"/>
</dbReference>
<dbReference type="OrthoDB" id="546450at2759"/>
<comment type="caution">
    <text evidence="7">The sequence shown here is derived from an EMBL/GenBank/DDBJ whole genome shotgun (WGS) entry which is preliminary data.</text>
</comment>
<dbReference type="SUPFAM" id="SSF50494">
    <property type="entry name" value="Trypsin-like serine proteases"/>
    <property type="match status" value="2"/>
</dbReference>
<dbReference type="PROSITE" id="PS00134">
    <property type="entry name" value="TRYPSIN_HIS"/>
    <property type="match status" value="1"/>
</dbReference>
<feature type="domain" description="Peptidase S1" evidence="6">
    <location>
        <begin position="5"/>
        <end position="237"/>
    </location>
</feature>
<dbReference type="InterPro" id="IPR001254">
    <property type="entry name" value="Trypsin_dom"/>
</dbReference>
<keyword evidence="2" id="KW-1015">Disulfide bond</keyword>
<dbReference type="Proteomes" id="UP000886998">
    <property type="component" value="Unassembled WGS sequence"/>
</dbReference>
<keyword evidence="8" id="KW-1185">Reference proteome</keyword>
<reference evidence="7" key="1">
    <citation type="submission" date="2020-08" db="EMBL/GenBank/DDBJ databases">
        <title>Multicomponent nature underlies the extraordinary mechanical properties of spider dragline silk.</title>
        <authorList>
            <person name="Kono N."/>
            <person name="Nakamura H."/>
            <person name="Mori M."/>
            <person name="Yoshida Y."/>
            <person name="Ohtoshi R."/>
            <person name="Malay A.D."/>
            <person name="Moran D.A.P."/>
            <person name="Tomita M."/>
            <person name="Numata K."/>
            <person name="Arakawa K."/>
        </authorList>
    </citation>
    <scope>NUCLEOTIDE SEQUENCE</scope>
</reference>
<keyword evidence="5" id="KW-0645">Protease</keyword>
<evidence type="ECO:0000256" key="4">
    <source>
        <dbReference type="ARBA" id="ARBA00024195"/>
    </source>
</evidence>
<dbReference type="Gene3D" id="2.40.10.10">
    <property type="entry name" value="Trypsin-like serine proteases"/>
    <property type="match status" value="2"/>
</dbReference>
<dbReference type="CDD" id="cd00190">
    <property type="entry name" value="Tryp_SPc"/>
    <property type="match status" value="2"/>
</dbReference>
<protein>
    <submittedName>
        <fullName evidence="7">Polyserase-2</fullName>
    </submittedName>
</protein>
<dbReference type="InterPro" id="IPR033116">
    <property type="entry name" value="TRYPSIN_SER"/>
</dbReference>
<dbReference type="GO" id="GO:0004252">
    <property type="term" value="F:serine-type endopeptidase activity"/>
    <property type="evidence" value="ECO:0007669"/>
    <property type="project" value="InterPro"/>
</dbReference>
<proteinExistence type="inferred from homology"/>
<dbReference type="InterPro" id="IPR051487">
    <property type="entry name" value="Ser/Thr_Proteases_Immune/Dev"/>
</dbReference>
<name>A0A8X6WZ85_9ARAC</name>
<dbReference type="InterPro" id="IPR001314">
    <property type="entry name" value="Peptidase_S1A"/>
</dbReference>
<dbReference type="Pfam" id="PF00089">
    <property type="entry name" value="Trypsin"/>
    <property type="match status" value="2"/>
</dbReference>
<evidence type="ECO:0000313" key="7">
    <source>
        <dbReference type="EMBL" id="GFY43970.1"/>
    </source>
</evidence>
<accession>A0A8X6WZ85</accession>